<dbReference type="EMBL" id="KN833027">
    <property type="protein sequence ID" value="KIM77206.1"/>
    <property type="molecule type" value="Genomic_DNA"/>
</dbReference>
<reference evidence="4" key="2">
    <citation type="submission" date="2015-01" db="EMBL/GenBank/DDBJ databases">
        <title>Evolutionary Origins and Diversification of the Mycorrhizal Mutualists.</title>
        <authorList>
            <consortium name="DOE Joint Genome Institute"/>
            <consortium name="Mycorrhizal Genomics Consortium"/>
            <person name="Kohler A."/>
            <person name="Kuo A."/>
            <person name="Nagy L.G."/>
            <person name="Floudas D."/>
            <person name="Copeland A."/>
            <person name="Barry K.W."/>
            <person name="Cichocki N."/>
            <person name="Veneault-Fourrey C."/>
            <person name="LaButti K."/>
            <person name="Lindquist E.A."/>
            <person name="Lipzen A."/>
            <person name="Lundell T."/>
            <person name="Morin E."/>
            <person name="Murat C."/>
            <person name="Riley R."/>
            <person name="Ohm R."/>
            <person name="Sun H."/>
            <person name="Tunlid A."/>
            <person name="Henrissat B."/>
            <person name="Grigoriev I.V."/>
            <person name="Hibbett D.S."/>
            <person name="Martin F."/>
        </authorList>
    </citation>
    <scope>NUCLEOTIDE SEQUENCE [LARGE SCALE GENOMIC DNA]</scope>
    <source>
        <strain evidence="4">F 1598</strain>
    </source>
</reference>
<dbReference type="AlphaFoldDB" id="A0A0C3FBV6"/>
<evidence type="ECO:0000256" key="1">
    <source>
        <dbReference type="SAM" id="MobiDB-lite"/>
    </source>
</evidence>
<dbReference type="HOGENOM" id="CLU_1267325_0_0_1"/>
<dbReference type="InterPro" id="IPR013087">
    <property type="entry name" value="Znf_C2H2_type"/>
</dbReference>
<keyword evidence="4" id="KW-1185">Reference proteome</keyword>
<feature type="compositionally biased region" description="Pro residues" evidence="1">
    <location>
        <begin position="49"/>
        <end position="62"/>
    </location>
</feature>
<gene>
    <name evidence="3" type="ORF">PILCRDRAFT_12209</name>
</gene>
<feature type="domain" description="C2H2-type" evidence="2">
    <location>
        <begin position="24"/>
        <end position="47"/>
    </location>
</feature>
<dbReference type="PROSITE" id="PS00028">
    <property type="entry name" value="ZINC_FINGER_C2H2_1"/>
    <property type="match status" value="1"/>
</dbReference>
<evidence type="ECO:0000313" key="3">
    <source>
        <dbReference type="EMBL" id="KIM77206.1"/>
    </source>
</evidence>
<evidence type="ECO:0000313" key="4">
    <source>
        <dbReference type="Proteomes" id="UP000054166"/>
    </source>
</evidence>
<reference evidence="3 4" key="1">
    <citation type="submission" date="2014-04" db="EMBL/GenBank/DDBJ databases">
        <authorList>
            <consortium name="DOE Joint Genome Institute"/>
            <person name="Kuo A."/>
            <person name="Tarkka M."/>
            <person name="Buscot F."/>
            <person name="Kohler A."/>
            <person name="Nagy L.G."/>
            <person name="Floudas D."/>
            <person name="Copeland A."/>
            <person name="Barry K.W."/>
            <person name="Cichocki N."/>
            <person name="Veneault-Fourrey C."/>
            <person name="LaButti K."/>
            <person name="Lindquist E.A."/>
            <person name="Lipzen A."/>
            <person name="Lundell T."/>
            <person name="Morin E."/>
            <person name="Murat C."/>
            <person name="Sun H."/>
            <person name="Tunlid A."/>
            <person name="Henrissat B."/>
            <person name="Grigoriev I.V."/>
            <person name="Hibbett D.S."/>
            <person name="Martin F."/>
            <person name="Nordberg H.P."/>
            <person name="Cantor M.N."/>
            <person name="Hua S.X."/>
        </authorList>
    </citation>
    <scope>NUCLEOTIDE SEQUENCE [LARGE SCALE GENOMIC DNA]</scope>
    <source>
        <strain evidence="3 4">F 1598</strain>
    </source>
</reference>
<accession>A0A0C3FBV6</accession>
<dbReference type="InParanoid" id="A0A0C3FBV6"/>
<proteinExistence type="predicted"/>
<organism evidence="3 4">
    <name type="scientific">Piloderma croceum (strain F 1598)</name>
    <dbReference type="NCBI Taxonomy" id="765440"/>
    <lineage>
        <taxon>Eukaryota</taxon>
        <taxon>Fungi</taxon>
        <taxon>Dikarya</taxon>
        <taxon>Basidiomycota</taxon>
        <taxon>Agaricomycotina</taxon>
        <taxon>Agaricomycetes</taxon>
        <taxon>Agaricomycetidae</taxon>
        <taxon>Atheliales</taxon>
        <taxon>Atheliaceae</taxon>
        <taxon>Piloderma</taxon>
    </lineage>
</organism>
<feature type="compositionally biased region" description="Basic and acidic residues" evidence="1">
    <location>
        <begin position="131"/>
        <end position="147"/>
    </location>
</feature>
<name>A0A0C3FBV6_PILCF</name>
<dbReference type="Proteomes" id="UP000054166">
    <property type="component" value="Unassembled WGS sequence"/>
</dbReference>
<feature type="region of interest" description="Disordered" evidence="1">
    <location>
        <begin position="38"/>
        <end position="153"/>
    </location>
</feature>
<protein>
    <recommendedName>
        <fullName evidence="2">C2H2-type domain-containing protein</fullName>
    </recommendedName>
</protein>
<sequence length="218" mass="23761">MKANNNLPIHNIHTLRRPEPVLPCLAPGCIRRFYNQSGRTSHMHSQHPEIPPGPEEPQPLSPHNPLSHRSSPNDDDSSSSRSGDHTMPGPASASSRSLSEMHGEDDASQGDVEMGFDPPWHMFDGDDDDGYHETDGERSSSSHHNEDCASYGQARDAFVQPRVTKEYHPSINASGLGWALEGLGLLKLKPDPELRAGPGLGLVGLEPGLTSQKSNWLE</sequence>
<evidence type="ECO:0000259" key="2">
    <source>
        <dbReference type="PROSITE" id="PS00028"/>
    </source>
</evidence>